<dbReference type="GO" id="GO:0008047">
    <property type="term" value="F:enzyme activator activity"/>
    <property type="evidence" value="ECO:0007669"/>
    <property type="project" value="InterPro"/>
</dbReference>
<proteinExistence type="inferred from homology"/>
<keyword evidence="3" id="KW-0963">Cytoplasm</keyword>
<organism evidence="5 6">
    <name type="scientific">Neolecta irregularis (strain DAH-3)</name>
    <dbReference type="NCBI Taxonomy" id="1198029"/>
    <lineage>
        <taxon>Eukaryota</taxon>
        <taxon>Fungi</taxon>
        <taxon>Dikarya</taxon>
        <taxon>Ascomycota</taxon>
        <taxon>Taphrinomycotina</taxon>
        <taxon>Neolectales</taxon>
        <taxon>Neolectaceae</taxon>
        <taxon>Neolecta</taxon>
    </lineage>
</organism>
<evidence type="ECO:0000256" key="1">
    <source>
        <dbReference type="ARBA" id="ARBA00004496"/>
    </source>
</evidence>
<reference evidence="5 6" key="1">
    <citation type="submission" date="2016-04" db="EMBL/GenBank/DDBJ databases">
        <title>Evolutionary innovation and constraint leading to complex multicellularity in the Ascomycota.</title>
        <authorList>
            <person name="Cisse O."/>
            <person name="Nguyen A."/>
            <person name="Hewitt D.A."/>
            <person name="Jedd G."/>
            <person name="Stajich J.E."/>
        </authorList>
    </citation>
    <scope>NUCLEOTIDE SEQUENCE [LARGE SCALE GENOMIC DNA]</scope>
    <source>
        <strain evidence="5 6">DAH-3</strain>
    </source>
</reference>
<evidence type="ECO:0000256" key="2">
    <source>
        <dbReference type="ARBA" id="ARBA00008778"/>
    </source>
</evidence>
<gene>
    <name evidence="5" type="ORF">NEOLI_000733</name>
</gene>
<keyword evidence="6" id="KW-1185">Reference proteome</keyword>
<keyword evidence="4" id="KW-0507">mRNA processing</keyword>
<dbReference type="InterPro" id="IPR011993">
    <property type="entry name" value="PH-like_dom_sf"/>
</dbReference>
<dbReference type="OrthoDB" id="440673at2759"/>
<evidence type="ECO:0000256" key="4">
    <source>
        <dbReference type="ARBA" id="ARBA00022664"/>
    </source>
</evidence>
<dbReference type="GO" id="GO:0006397">
    <property type="term" value="P:mRNA processing"/>
    <property type="evidence" value="ECO:0007669"/>
    <property type="project" value="UniProtKB-KW"/>
</dbReference>
<dbReference type="GO" id="GO:0000932">
    <property type="term" value="C:P-body"/>
    <property type="evidence" value="ECO:0007669"/>
    <property type="project" value="TreeGrafter"/>
</dbReference>
<comment type="subcellular location">
    <subcellularLocation>
        <location evidence="1">Cytoplasm</location>
    </subcellularLocation>
</comment>
<protein>
    <submittedName>
        <fullName evidence="5">mRNA-decapping enzyme-like protein</fullName>
    </submittedName>
</protein>
<evidence type="ECO:0000313" key="6">
    <source>
        <dbReference type="Proteomes" id="UP000186594"/>
    </source>
</evidence>
<dbReference type="GO" id="GO:0000290">
    <property type="term" value="P:deadenylation-dependent decapping of nuclear-transcribed mRNA"/>
    <property type="evidence" value="ECO:0007669"/>
    <property type="project" value="InterPro"/>
</dbReference>
<dbReference type="PANTHER" id="PTHR16290">
    <property type="entry name" value="TRANSCRIPTION FACTOR SMIF DECAPPING ENZYME DCP1"/>
    <property type="match status" value="1"/>
</dbReference>
<dbReference type="GO" id="GO:0031087">
    <property type="term" value="P:deadenylation-independent decapping of nuclear-transcribed mRNA"/>
    <property type="evidence" value="ECO:0007669"/>
    <property type="project" value="TreeGrafter"/>
</dbReference>
<dbReference type="EMBL" id="LXFE01000132">
    <property type="protein sequence ID" value="OLL26942.1"/>
    <property type="molecule type" value="Genomic_DNA"/>
</dbReference>
<sequence length="168" mass="19552">MMRSEGAKAAENLMVLQKYDNDIVAIALLISHAALYSCSEIDGWEKCNVEGPLFIVKRSTEPRRLLIIMNRIDPNVWTLRMENMRVQVDNTYDIICDKMEKVWGLWVADKDERPKLSQILQQYEEEYSTKRLEIAKEQLPVHRTKPLAPQHEEVKVASDLLKILRGRS</sequence>
<dbReference type="SUPFAM" id="SSF50729">
    <property type="entry name" value="PH domain-like"/>
    <property type="match status" value="1"/>
</dbReference>
<dbReference type="PANTHER" id="PTHR16290:SF0">
    <property type="entry name" value="DECAPPING PROTEIN 1, ISOFORM A"/>
    <property type="match status" value="1"/>
</dbReference>
<comment type="similarity">
    <text evidence="2">Belongs to the DCP1 family.</text>
</comment>
<dbReference type="InterPro" id="IPR010334">
    <property type="entry name" value="Dcp1"/>
</dbReference>
<accession>A0A1U7LWL9</accession>
<dbReference type="AlphaFoldDB" id="A0A1U7LWL9"/>
<dbReference type="Gene3D" id="2.30.29.30">
    <property type="entry name" value="Pleckstrin-homology domain (PH domain)/Phosphotyrosine-binding domain (PTB)"/>
    <property type="match status" value="1"/>
</dbReference>
<evidence type="ECO:0000256" key="3">
    <source>
        <dbReference type="ARBA" id="ARBA00022490"/>
    </source>
</evidence>
<comment type="caution">
    <text evidence="5">The sequence shown here is derived from an EMBL/GenBank/DDBJ whole genome shotgun (WGS) entry which is preliminary data.</text>
</comment>
<dbReference type="Pfam" id="PF06058">
    <property type="entry name" value="DCP1"/>
    <property type="match status" value="1"/>
</dbReference>
<dbReference type="Proteomes" id="UP000186594">
    <property type="component" value="Unassembled WGS sequence"/>
</dbReference>
<name>A0A1U7LWL9_NEOID</name>
<dbReference type="GO" id="GO:0003729">
    <property type="term" value="F:mRNA binding"/>
    <property type="evidence" value="ECO:0007669"/>
    <property type="project" value="TreeGrafter"/>
</dbReference>
<evidence type="ECO:0000313" key="5">
    <source>
        <dbReference type="EMBL" id="OLL26942.1"/>
    </source>
</evidence>
<dbReference type="STRING" id="1198029.A0A1U7LWL9"/>
<dbReference type="OMA" id="RMENMRV"/>